<dbReference type="CDD" id="cd03710">
    <property type="entry name" value="BipA_TypA_C"/>
    <property type="match status" value="1"/>
</dbReference>
<dbReference type="Gene3D" id="2.40.50.250">
    <property type="entry name" value="bipa protein"/>
    <property type="match status" value="1"/>
</dbReference>
<dbReference type="InterPro" id="IPR047042">
    <property type="entry name" value="BipA_II"/>
</dbReference>
<keyword evidence="1" id="KW-0342">GTP-binding</keyword>
<dbReference type="InterPro" id="IPR035647">
    <property type="entry name" value="EFG_III/V"/>
</dbReference>
<gene>
    <name evidence="4" type="primary">typA</name>
    <name evidence="4" type="ORF">SEML1_0613</name>
</gene>
<dbReference type="NCBIfam" id="TIGR00231">
    <property type="entry name" value="small_GTP"/>
    <property type="match status" value="1"/>
</dbReference>
<dbReference type="PANTHER" id="PTHR42908:SF3">
    <property type="entry name" value="ELONGATION FACTOR-LIKE GTPASE 1"/>
    <property type="match status" value="1"/>
</dbReference>
<dbReference type="PANTHER" id="PTHR42908">
    <property type="entry name" value="TRANSLATION ELONGATION FACTOR-RELATED"/>
    <property type="match status" value="1"/>
</dbReference>
<dbReference type="InterPro" id="IPR005225">
    <property type="entry name" value="Small_GTP-bd"/>
</dbReference>
<dbReference type="InterPro" id="IPR042116">
    <property type="entry name" value="TypA/BipA_C"/>
</dbReference>
<dbReference type="InterPro" id="IPR035651">
    <property type="entry name" value="BipA_V"/>
</dbReference>
<dbReference type="Pfam" id="PF21018">
    <property type="entry name" value="BipA_C"/>
    <property type="match status" value="1"/>
</dbReference>
<dbReference type="PRINTS" id="PR00315">
    <property type="entry name" value="ELONGATNFCT"/>
</dbReference>
<dbReference type="Pfam" id="PF00679">
    <property type="entry name" value="EFG_C"/>
    <property type="match status" value="1"/>
</dbReference>
<proteinExistence type="predicted"/>
<dbReference type="Pfam" id="PF03144">
    <property type="entry name" value="GTP_EFTU_D2"/>
    <property type="match status" value="1"/>
</dbReference>
<dbReference type="EMBL" id="CP124550">
    <property type="protein sequence ID" value="WIO46228.1"/>
    <property type="molecule type" value="Genomic_DNA"/>
</dbReference>
<dbReference type="Proteomes" id="UP001177295">
    <property type="component" value="Chromosome"/>
</dbReference>
<dbReference type="SUPFAM" id="SSF50447">
    <property type="entry name" value="Translation proteins"/>
    <property type="match status" value="1"/>
</dbReference>
<dbReference type="PROSITE" id="PS51722">
    <property type="entry name" value="G_TR_2"/>
    <property type="match status" value="1"/>
</dbReference>
<name>A0ABY8WV94_9BACT</name>
<dbReference type="InterPro" id="IPR031157">
    <property type="entry name" value="G_TR_CS"/>
</dbReference>
<evidence type="ECO:0000256" key="1">
    <source>
        <dbReference type="ARBA" id="ARBA00023134"/>
    </source>
</evidence>
<dbReference type="Gene3D" id="3.30.70.870">
    <property type="entry name" value="Elongation Factor G (Translational Gtpase), domain 3"/>
    <property type="match status" value="1"/>
</dbReference>
<dbReference type="InterPro" id="IPR027417">
    <property type="entry name" value="P-loop_NTPase"/>
</dbReference>
<dbReference type="InterPro" id="IPR004161">
    <property type="entry name" value="EFTu-like_2"/>
</dbReference>
<dbReference type="CDD" id="cd01891">
    <property type="entry name" value="TypA_BipA"/>
    <property type="match status" value="1"/>
</dbReference>
<protein>
    <recommendedName>
        <fullName evidence="2">50S ribosomal subunit assembly factor BipA</fullName>
    </recommendedName>
</protein>
<accession>A0ABY8WV94</accession>
<keyword evidence="1" id="KW-0547">Nucleotide-binding</keyword>
<dbReference type="PROSITE" id="PS00301">
    <property type="entry name" value="G_TR_1"/>
    <property type="match status" value="1"/>
</dbReference>
<evidence type="ECO:0000256" key="2">
    <source>
        <dbReference type="ARBA" id="ARBA00035722"/>
    </source>
</evidence>
<dbReference type="NCBIfam" id="TIGR01394">
    <property type="entry name" value="TypA_BipA"/>
    <property type="match status" value="1"/>
</dbReference>
<evidence type="ECO:0000259" key="3">
    <source>
        <dbReference type="PROSITE" id="PS51722"/>
    </source>
</evidence>
<dbReference type="InterPro" id="IPR000795">
    <property type="entry name" value="T_Tr_GTP-bd_dom"/>
</dbReference>
<dbReference type="Pfam" id="PF00009">
    <property type="entry name" value="GTP_EFTU"/>
    <property type="match status" value="1"/>
</dbReference>
<dbReference type="CDD" id="cd03691">
    <property type="entry name" value="BipA_TypA_II"/>
    <property type="match status" value="1"/>
</dbReference>
<dbReference type="SUPFAM" id="SSF54980">
    <property type="entry name" value="EF-G C-terminal domain-like"/>
    <property type="match status" value="2"/>
</dbReference>
<dbReference type="Gene3D" id="3.40.50.300">
    <property type="entry name" value="P-loop containing nucleotide triphosphate hydrolases"/>
    <property type="match status" value="1"/>
</dbReference>
<organism evidence="4 5">
    <name type="scientific">Candidatus Southlakia epibionticum</name>
    <dbReference type="NCBI Taxonomy" id="3043284"/>
    <lineage>
        <taxon>Bacteria</taxon>
        <taxon>Candidatus Saccharimonadota</taxon>
        <taxon>Candidatus Saccharimonadia</taxon>
        <taxon>Candidatus Saccharimonadales</taxon>
        <taxon>Candidatus Saccharimonadaceae</taxon>
        <taxon>Candidatus Southlakia</taxon>
    </lineage>
</organism>
<dbReference type="InterPro" id="IPR009000">
    <property type="entry name" value="Transl_B-barrel_sf"/>
</dbReference>
<dbReference type="SUPFAM" id="SSF52540">
    <property type="entry name" value="P-loop containing nucleoside triphosphate hydrolases"/>
    <property type="match status" value="1"/>
</dbReference>
<dbReference type="Gene3D" id="2.40.30.10">
    <property type="entry name" value="Translation factors"/>
    <property type="match status" value="1"/>
</dbReference>
<feature type="domain" description="Tr-type G" evidence="3">
    <location>
        <begin position="5"/>
        <end position="205"/>
    </location>
</feature>
<dbReference type="InterPro" id="IPR006298">
    <property type="entry name" value="BipA"/>
</dbReference>
<evidence type="ECO:0000313" key="4">
    <source>
        <dbReference type="EMBL" id="WIO46228.1"/>
    </source>
</evidence>
<dbReference type="InterPro" id="IPR047043">
    <property type="entry name" value="BipA_III"/>
</dbReference>
<dbReference type="Gene3D" id="3.30.70.240">
    <property type="match status" value="1"/>
</dbReference>
<evidence type="ECO:0000313" key="5">
    <source>
        <dbReference type="Proteomes" id="UP001177295"/>
    </source>
</evidence>
<dbReference type="InterPro" id="IPR047041">
    <property type="entry name" value="BipA_GTP-bd_dom"/>
</dbReference>
<dbReference type="RefSeq" id="WP_376753765.1">
    <property type="nucleotide sequence ID" value="NZ_CP124550.1"/>
</dbReference>
<dbReference type="InterPro" id="IPR000640">
    <property type="entry name" value="EFG_V-like"/>
</dbReference>
<sequence>MTDPNYIRNVAIIAHVDHGKTTLVDGLLKQSNTFRDNQAEMAQALIMDSGDQERERGITITAKQTTVYYGDYKINIIDTPGHADFSGEVERTLNMADGVLLIVDAQEGPMPQTKFVLSKALELGLKPVVVINKIDKPARRVAEVEDELADLFLELATDESQLKYPVYYAAARDGKSWVHMPSDPSEPADLTPIFEAIVQQIPAPNVSVDGSFQMLVTALQYDSFLGKYAIGRISRGVAKRAMPIVLMKTDGAAQNAKIDKLFISRGLAKEEVDEAVAGDIVYVVGAAAAHIGETLADRDNPEALPVMDVEAPTISMYLGPNTSPMKGREGEFTTSRQIGDRLQRELETNVALRVREDGIGFIISGRGELHLSVLIEAMRREGYEFEVGRPKVVTINEDGVEKEPVEELLIEIGAEFVGVVSQELGKRKAELVKQEQTASGAARMTYLITTRALIGLRNTLLTDTKGTVIMYSLPHGYQPASSTLPRTRNGVLIAFEAGTTTPYALENAESRGELFVGPGVEVYAGMIVGLNNRMDDMEINVCKAKHLTNMRSKSSDGTVQLTPHTELSLEQSIDFIEDDELLEVTPKSLRLRKKYLDANERKRHNKS</sequence>
<reference evidence="4 5" key="1">
    <citation type="journal article" date="2023" name="Cell">
        <title>Genetic manipulation of Patescibacteria provides mechanistic insights into microbial dark matter and the epibiotic lifestyle.</title>
        <authorList>
            <person name="Wang Y."/>
            <person name="Gallagher L.A."/>
            <person name="Andrade P.A."/>
            <person name="Liu A."/>
            <person name="Humphreys I.R."/>
            <person name="Turkarslan S."/>
            <person name="Cutler K.J."/>
            <person name="Arrieta-Ortiz M.L."/>
            <person name="Li Y."/>
            <person name="Radey M.C."/>
            <person name="McLean J.S."/>
            <person name="Cong Q."/>
            <person name="Baker D."/>
            <person name="Baliga N.S."/>
            <person name="Peterson S.B."/>
            <person name="Mougous J.D."/>
        </authorList>
    </citation>
    <scope>NUCLEOTIDE SEQUENCE [LARGE SCALE GENOMIC DNA]</scope>
    <source>
        <strain evidence="4 5">ML1</strain>
    </source>
</reference>
<keyword evidence="5" id="KW-1185">Reference proteome</keyword>
<dbReference type="InterPro" id="IPR048876">
    <property type="entry name" value="BipA_C"/>
</dbReference>
<dbReference type="CDD" id="cd16263">
    <property type="entry name" value="BipA_III"/>
    <property type="match status" value="1"/>
</dbReference>